<evidence type="ECO:0000313" key="1">
    <source>
        <dbReference type="EMBL" id="EFK95515.1"/>
    </source>
</evidence>
<accession>D9PLQ8</accession>
<gene>
    <name evidence="1" type="ORF">LDC_2481</name>
</gene>
<dbReference type="AlphaFoldDB" id="D9PLQ8"/>
<dbReference type="NCBIfam" id="TIGR03519">
    <property type="entry name" value="T9SS_PorP_fam"/>
    <property type="match status" value="1"/>
</dbReference>
<dbReference type="EMBL" id="ADZX01000754">
    <property type="protein sequence ID" value="EFK95515.1"/>
    <property type="molecule type" value="Genomic_DNA"/>
</dbReference>
<reference evidence="1" key="1">
    <citation type="submission" date="2010-07" db="EMBL/GenBank/DDBJ databases">
        <authorList>
            <consortium name="CONSOLIDER consortium CSD2007-00005"/>
            <person name="Guazzaroni M.-E."/>
            <person name="Richter M."/>
            <person name="Garcia-Salamanca A."/>
            <person name="Yarza P."/>
            <person name="Ferrer M."/>
        </authorList>
    </citation>
    <scope>NUCLEOTIDE SEQUENCE</scope>
</reference>
<dbReference type="InterPro" id="IPR019861">
    <property type="entry name" value="PorP/SprF_Bacteroidetes"/>
</dbReference>
<comment type="caution">
    <text evidence="1">The sequence shown here is derived from an EMBL/GenBank/DDBJ whole genome shotgun (WGS) entry which is preliminary data.</text>
</comment>
<name>D9PLQ8_9ZZZZ</name>
<sequence length="268" mass="30265">MFNDFVINPAIAGTVDFYQIRTNHRFQWIGLNDPPMTNTLSIYGPHSKMPMGYGAYFYNDVTGPTSRTGLTGAYAYNISVNRDIRLSFGLSLGLMQYKLDGTQLSPKDLSDLAIQSVVTSAYVPDAGLGIYLYSKEFYAGFSVAQLLNNNLKLFEVKNGLNKLKSHFYLTGGYRYKLNRDYTIEPSVIIKGTAPKAYNFDISARVIYKKLFWGGLSFRLKDAFSILLGYNYDDKFSFGYAYDLGVTSLRKFNSGSHELMIGYKFGKIR</sequence>
<reference evidence="1" key="2">
    <citation type="journal article" date="2011" name="Microb. Ecol.">
        <title>Taxonomic and Functional Metagenomic Profiling of the Microbial Community in the Anoxic Sediment of a Sub-saline Shallow Lake (Laguna de Carrizo, Central Spain).</title>
        <authorList>
            <person name="Ferrer M."/>
            <person name="Guazzaroni M.E."/>
            <person name="Richter M."/>
            <person name="Garcia-Salamanca A."/>
            <person name="Yarza P."/>
            <person name="Suarez-Suarez A."/>
            <person name="Solano J."/>
            <person name="Alcaide M."/>
            <person name="van Dillewijn P."/>
            <person name="Molina-Henares M.A."/>
            <person name="Lopez-Cortes N."/>
            <person name="Al-Ramahi Y."/>
            <person name="Guerrero C."/>
            <person name="Acosta A."/>
            <person name="de Eugenio L.I."/>
            <person name="Martinez V."/>
            <person name="Marques S."/>
            <person name="Rojo F."/>
            <person name="Santero E."/>
            <person name="Genilloud O."/>
            <person name="Perez-Perez J."/>
            <person name="Rossello-Mora R."/>
            <person name="Ramos J.L."/>
        </authorList>
    </citation>
    <scope>NUCLEOTIDE SEQUENCE</scope>
</reference>
<proteinExistence type="predicted"/>
<dbReference type="Pfam" id="PF11751">
    <property type="entry name" value="PorP_SprF"/>
    <property type="match status" value="1"/>
</dbReference>
<evidence type="ECO:0008006" key="2">
    <source>
        <dbReference type="Google" id="ProtNLM"/>
    </source>
</evidence>
<organism evidence="1">
    <name type="scientific">sediment metagenome</name>
    <dbReference type="NCBI Taxonomy" id="749907"/>
    <lineage>
        <taxon>unclassified sequences</taxon>
        <taxon>metagenomes</taxon>
        <taxon>ecological metagenomes</taxon>
    </lineage>
</organism>
<protein>
    <recommendedName>
        <fullName evidence="2">Type IX secretion system membrane protein PorP/SprF</fullName>
    </recommendedName>
</protein>